<gene>
    <name evidence="7" type="ORF">OC842_005426</name>
</gene>
<dbReference type="EC" id="2.1.1.-" evidence="4"/>
<evidence type="ECO:0000256" key="5">
    <source>
        <dbReference type="SAM" id="MobiDB-lite"/>
    </source>
</evidence>
<dbReference type="GO" id="GO:0008173">
    <property type="term" value="F:RNA methyltransferase activity"/>
    <property type="evidence" value="ECO:0007669"/>
    <property type="project" value="UniProtKB-ARBA"/>
</dbReference>
<evidence type="ECO:0000256" key="1">
    <source>
        <dbReference type="ARBA" id="ARBA00009725"/>
    </source>
</evidence>
<keyword evidence="3 4" id="KW-0808">Transferase</keyword>
<dbReference type="GO" id="GO:0008757">
    <property type="term" value="F:S-adenosylmethionine-dependent methyltransferase activity"/>
    <property type="evidence" value="ECO:0007669"/>
    <property type="project" value="UniProtKB-ARBA"/>
</dbReference>
<evidence type="ECO:0000256" key="2">
    <source>
        <dbReference type="ARBA" id="ARBA00022603"/>
    </source>
</evidence>
<dbReference type="InterPro" id="IPR026113">
    <property type="entry name" value="METTL2/6/8-like"/>
</dbReference>
<dbReference type="PANTHER" id="PTHR22809">
    <property type="entry name" value="METHYLTRANSFERASE-RELATED"/>
    <property type="match status" value="1"/>
</dbReference>
<dbReference type="InterPro" id="IPR013217">
    <property type="entry name" value="Methyltransf_12"/>
</dbReference>
<evidence type="ECO:0000313" key="7">
    <source>
        <dbReference type="EMBL" id="KAK0525702.1"/>
    </source>
</evidence>
<evidence type="ECO:0000259" key="6">
    <source>
        <dbReference type="Pfam" id="PF08242"/>
    </source>
</evidence>
<dbReference type="Proteomes" id="UP001176521">
    <property type="component" value="Unassembled WGS sequence"/>
</dbReference>
<dbReference type="SUPFAM" id="SSF53335">
    <property type="entry name" value="S-adenosyl-L-methionine-dependent methyltransferases"/>
    <property type="match status" value="1"/>
</dbReference>
<proteinExistence type="inferred from homology"/>
<comment type="caution">
    <text evidence="7">The sequence shown here is derived from an EMBL/GenBank/DDBJ whole genome shotgun (WGS) entry which is preliminary data.</text>
</comment>
<dbReference type="GO" id="GO:0032259">
    <property type="term" value="P:methylation"/>
    <property type="evidence" value="ECO:0007669"/>
    <property type="project" value="UniProtKB-KW"/>
</dbReference>
<dbReference type="EMBL" id="JAPDMQ010000386">
    <property type="protein sequence ID" value="KAK0525702.1"/>
    <property type="molecule type" value="Genomic_DNA"/>
</dbReference>
<feature type="domain" description="Methyltransferase type 12" evidence="6">
    <location>
        <begin position="114"/>
        <end position="215"/>
    </location>
</feature>
<comment type="similarity">
    <text evidence="1 4">Belongs to the methyltransferase superfamily. METL family.</text>
</comment>
<dbReference type="Gene3D" id="3.40.50.150">
    <property type="entry name" value="Vaccinia Virus protein VP39"/>
    <property type="match status" value="1"/>
</dbReference>
<protein>
    <recommendedName>
        <fullName evidence="4">tRNA N(3)-methylcytidine methyltransferase</fullName>
        <ecNumber evidence="4">2.1.1.-</ecNumber>
    </recommendedName>
</protein>
<dbReference type="CDD" id="cd02440">
    <property type="entry name" value="AdoMet_MTases"/>
    <property type="match status" value="1"/>
</dbReference>
<comment type="function">
    <text evidence="4">S-adenosyl-L-methionine-dependent methyltransferase.</text>
</comment>
<evidence type="ECO:0000256" key="3">
    <source>
        <dbReference type="ARBA" id="ARBA00022679"/>
    </source>
</evidence>
<dbReference type="AlphaFoldDB" id="A0AAN6G966"/>
<dbReference type="Pfam" id="PF08242">
    <property type="entry name" value="Methyltransf_12"/>
    <property type="match status" value="1"/>
</dbReference>
<feature type="region of interest" description="Disordered" evidence="5">
    <location>
        <begin position="64"/>
        <end position="90"/>
    </location>
</feature>
<evidence type="ECO:0000256" key="4">
    <source>
        <dbReference type="PIRNR" id="PIRNR037755"/>
    </source>
</evidence>
<name>A0AAN6G966_9BASI</name>
<dbReference type="PIRSF" id="PIRSF037755">
    <property type="entry name" value="Mettl2_prd"/>
    <property type="match status" value="1"/>
</dbReference>
<accession>A0AAN6G966</accession>
<organism evidence="7 8">
    <name type="scientific">Tilletia horrida</name>
    <dbReference type="NCBI Taxonomy" id="155126"/>
    <lineage>
        <taxon>Eukaryota</taxon>
        <taxon>Fungi</taxon>
        <taxon>Dikarya</taxon>
        <taxon>Basidiomycota</taxon>
        <taxon>Ustilaginomycotina</taxon>
        <taxon>Exobasidiomycetes</taxon>
        <taxon>Tilletiales</taxon>
        <taxon>Tilletiaceae</taxon>
        <taxon>Tilletia</taxon>
    </lineage>
</organism>
<dbReference type="InterPro" id="IPR029063">
    <property type="entry name" value="SAM-dependent_MTases_sf"/>
</dbReference>
<evidence type="ECO:0000313" key="8">
    <source>
        <dbReference type="Proteomes" id="UP001176521"/>
    </source>
</evidence>
<dbReference type="PANTHER" id="PTHR22809:SF5">
    <property type="entry name" value="TRNA N(3)-METHYLCYTIDINE METHYLTRANSFERASE METTL6"/>
    <property type="match status" value="1"/>
</dbReference>
<sequence length="323" mass="36685">MAPATKAETEAPPEEIIQQNRRIATDFVIAKAEKESQKNWDSFYKRNETKFFKDRHWTDTEFSELKAKQNANPTSAPTPTPAPKPAGGEETTMVEELEPGIISGSSDSRPPVLLEVGCGVGNTVYPLLEKSEALKVHCCDFSPRAVDFVKLHPLYKEDRVNAFVHDLAFPEQPLHKIVTKHPIGPPTVVTMFFVLSAVPPEHHLEVLQSLAACLRLSGEHNQETVLLFRDYAYLDLAQVRFHARADAAYRDPALLSEEHPYYRRGDGTLTYFFEEERLKKLAEQAGLEGTVEVLCKVKINRKLDSRMERRFIQARWRLRQASS</sequence>
<keyword evidence="8" id="KW-1185">Reference proteome</keyword>
<keyword evidence="2 4" id="KW-0489">Methyltransferase</keyword>
<reference evidence="7" key="1">
    <citation type="journal article" date="2023" name="PhytoFront">
        <title>Draft Genome Resources of Seven Strains of Tilletia horrida, Causal Agent of Kernel Smut of Rice.</title>
        <authorList>
            <person name="Khanal S."/>
            <person name="Antony Babu S."/>
            <person name="Zhou X.G."/>
        </authorList>
    </citation>
    <scope>NUCLEOTIDE SEQUENCE</scope>
    <source>
        <strain evidence="7">TX3</strain>
    </source>
</reference>